<reference evidence="2" key="2">
    <citation type="journal article" date="2023" name="IMA Fungus">
        <title>Comparative genomic study of the Penicillium genus elucidates a diverse pangenome and 15 lateral gene transfer events.</title>
        <authorList>
            <person name="Petersen C."/>
            <person name="Sorensen T."/>
            <person name="Nielsen M.R."/>
            <person name="Sondergaard T.E."/>
            <person name="Sorensen J.L."/>
            <person name="Fitzpatrick D.A."/>
            <person name="Frisvad J.C."/>
            <person name="Nielsen K.L."/>
        </authorList>
    </citation>
    <scope>NUCLEOTIDE SEQUENCE</scope>
    <source>
        <strain evidence="2">IBT 30728</strain>
    </source>
</reference>
<feature type="region of interest" description="Disordered" evidence="1">
    <location>
        <begin position="63"/>
        <end position="145"/>
    </location>
</feature>
<comment type="caution">
    <text evidence="2">The sequence shown here is derived from an EMBL/GenBank/DDBJ whole genome shotgun (WGS) entry which is preliminary data.</text>
</comment>
<sequence>LIRDYIRHFMDQQVPLPLSSDLPLFNWEDFRRSTSLPEHSRPLLQESARADITSLLSARSYPLPESFNSQNAQSGTPSPSPSDFALELASPLSRTNTNQTPVSKPTTPRPQKRQRRGPQKAAPAKDCGAPQGVSNSKDNTEERRRIQTRMAQRAYRSRQQASVEGLKSRISLLETSIERMSSAMLSFSEQLVQSGVLRSHSTLTANLRDTMKIFLTMASGGSLDDEIRVPVDSNKTIDSLPASQQLTINRPSSNIPFHLPLDGTKLSHPNSAVLPYTVNSPGMPILEVSAFSKRLLLAALYQGYLALCNPSISLDQLQRPFGLIFSMMNRERLTSYFKAELYAQVSQKPLDGWEEVPFFRLGGAGTHYPDGDTGAFIPHYQRWGTVEDPLSLVTVDSRKQLEGDWFNLQDLEGYLRDKNVLLVASAGEPTRRSKVQTNINVSLSLVLSEYIILTFVALISRGVCLGRTPGFQRDDVEEALHFSAIV</sequence>
<accession>A0A9X0BZR4</accession>
<feature type="compositionally biased region" description="Polar residues" evidence="1">
    <location>
        <begin position="92"/>
        <end position="103"/>
    </location>
</feature>
<gene>
    <name evidence="2" type="ORF">N7539_001429</name>
</gene>
<evidence type="ECO:0000313" key="3">
    <source>
        <dbReference type="Proteomes" id="UP001148312"/>
    </source>
</evidence>
<reference evidence="2" key="1">
    <citation type="submission" date="2022-12" db="EMBL/GenBank/DDBJ databases">
        <authorList>
            <person name="Petersen C."/>
        </authorList>
    </citation>
    <scope>NUCLEOTIDE SEQUENCE</scope>
    <source>
        <strain evidence="2">IBT 30728</strain>
    </source>
</reference>
<dbReference type="Gene3D" id="1.20.5.170">
    <property type="match status" value="1"/>
</dbReference>
<dbReference type="PANTHER" id="PTHR40618">
    <property type="entry name" value="B-ZIP TRANSCRIPTION FACTOR (EUROFUNG)-RELATED"/>
    <property type="match status" value="1"/>
</dbReference>
<dbReference type="SUPFAM" id="SSF57959">
    <property type="entry name" value="Leucine zipper domain"/>
    <property type="match status" value="1"/>
</dbReference>
<protein>
    <recommendedName>
        <fullName evidence="4">AT DNA binding protein</fullName>
    </recommendedName>
</protein>
<name>A0A9X0BZR4_9EURO</name>
<dbReference type="GO" id="GO:0003700">
    <property type="term" value="F:DNA-binding transcription factor activity"/>
    <property type="evidence" value="ECO:0007669"/>
    <property type="project" value="InterPro"/>
</dbReference>
<evidence type="ECO:0000313" key="2">
    <source>
        <dbReference type="EMBL" id="KAJ5492683.1"/>
    </source>
</evidence>
<feature type="non-terminal residue" evidence="2">
    <location>
        <position position="486"/>
    </location>
</feature>
<dbReference type="InterPro" id="IPR046347">
    <property type="entry name" value="bZIP_sf"/>
</dbReference>
<proteinExistence type="predicted"/>
<dbReference type="PANTHER" id="PTHR40618:SF1">
    <property type="entry name" value="B-ZIP TRANSCRIPTION FACTOR (EUROFUNG)"/>
    <property type="match status" value="1"/>
</dbReference>
<evidence type="ECO:0000256" key="1">
    <source>
        <dbReference type="SAM" id="MobiDB-lite"/>
    </source>
</evidence>
<dbReference type="Proteomes" id="UP001148312">
    <property type="component" value="Unassembled WGS sequence"/>
</dbReference>
<dbReference type="RefSeq" id="XP_056793063.1">
    <property type="nucleotide sequence ID" value="XM_056931032.1"/>
</dbReference>
<dbReference type="CDD" id="cd14688">
    <property type="entry name" value="bZIP_YAP"/>
    <property type="match status" value="1"/>
</dbReference>
<dbReference type="GeneID" id="81621281"/>
<organism evidence="2 3">
    <name type="scientific">Penicillium diatomitis</name>
    <dbReference type="NCBI Taxonomy" id="2819901"/>
    <lineage>
        <taxon>Eukaryota</taxon>
        <taxon>Fungi</taxon>
        <taxon>Dikarya</taxon>
        <taxon>Ascomycota</taxon>
        <taxon>Pezizomycotina</taxon>
        <taxon>Eurotiomycetes</taxon>
        <taxon>Eurotiomycetidae</taxon>
        <taxon>Eurotiales</taxon>
        <taxon>Aspergillaceae</taxon>
        <taxon>Penicillium</taxon>
    </lineage>
</organism>
<keyword evidence="3" id="KW-1185">Reference proteome</keyword>
<dbReference type="AlphaFoldDB" id="A0A9X0BZR4"/>
<dbReference type="EMBL" id="JAPWDQ010000002">
    <property type="protein sequence ID" value="KAJ5492683.1"/>
    <property type="molecule type" value="Genomic_DNA"/>
</dbReference>
<feature type="compositionally biased region" description="Polar residues" evidence="1">
    <location>
        <begin position="66"/>
        <end position="77"/>
    </location>
</feature>
<evidence type="ECO:0008006" key="4">
    <source>
        <dbReference type="Google" id="ProtNLM"/>
    </source>
</evidence>